<dbReference type="GO" id="GO:0032153">
    <property type="term" value="C:cell division site"/>
    <property type="evidence" value="ECO:0007669"/>
    <property type="project" value="TreeGrafter"/>
</dbReference>
<evidence type="ECO:0000313" key="8">
    <source>
        <dbReference type="Proteomes" id="UP000640052"/>
    </source>
</evidence>
<evidence type="ECO:0000256" key="6">
    <source>
        <dbReference type="SAM" id="Phobius"/>
    </source>
</evidence>
<dbReference type="GO" id="GO:0008360">
    <property type="term" value="P:regulation of cell shape"/>
    <property type="evidence" value="ECO:0007669"/>
    <property type="project" value="UniProtKB-KW"/>
</dbReference>
<evidence type="ECO:0000256" key="4">
    <source>
        <dbReference type="ARBA" id="ARBA00022989"/>
    </source>
</evidence>
<name>A0A919USQ7_9ACTN</name>
<protein>
    <submittedName>
        <fullName evidence="7">Rod shape-determining protein RodA</fullName>
    </submittedName>
</protein>
<dbReference type="GO" id="GO:0051301">
    <property type="term" value="P:cell division"/>
    <property type="evidence" value="ECO:0007669"/>
    <property type="project" value="InterPro"/>
</dbReference>
<evidence type="ECO:0000256" key="1">
    <source>
        <dbReference type="ARBA" id="ARBA00004141"/>
    </source>
</evidence>
<dbReference type="NCBIfam" id="TIGR02210">
    <property type="entry name" value="rodA_shape"/>
    <property type="match status" value="1"/>
</dbReference>
<feature type="transmembrane region" description="Helical" evidence="6">
    <location>
        <begin position="88"/>
        <end position="107"/>
    </location>
</feature>
<accession>A0A919USQ7</accession>
<gene>
    <name evidence="7" type="ORF">Aph01nite_78020</name>
</gene>
<feature type="transmembrane region" description="Helical" evidence="6">
    <location>
        <begin position="128"/>
        <end position="147"/>
    </location>
</feature>
<feature type="transmembrane region" description="Helical" evidence="6">
    <location>
        <begin position="167"/>
        <end position="192"/>
    </location>
</feature>
<feature type="transmembrane region" description="Helical" evidence="6">
    <location>
        <begin position="319"/>
        <end position="339"/>
    </location>
</feature>
<keyword evidence="5 6" id="KW-0472">Membrane</keyword>
<evidence type="ECO:0000256" key="2">
    <source>
        <dbReference type="ARBA" id="ARBA00022692"/>
    </source>
</evidence>
<dbReference type="PANTHER" id="PTHR30474:SF14">
    <property type="entry name" value="CELL CYCLE PROTEIN"/>
    <property type="match status" value="1"/>
</dbReference>
<comment type="caution">
    <text evidence="7">The sequence shown here is derived from an EMBL/GenBank/DDBJ whole genome shotgun (WGS) entry which is preliminary data.</text>
</comment>
<dbReference type="InterPro" id="IPR011923">
    <property type="entry name" value="RodA/MrdB"/>
</dbReference>
<feature type="transmembrane region" description="Helical" evidence="6">
    <location>
        <begin position="34"/>
        <end position="52"/>
    </location>
</feature>
<organism evidence="7 8">
    <name type="scientific">Acrocarpospora phusangensis</name>
    <dbReference type="NCBI Taxonomy" id="1070424"/>
    <lineage>
        <taxon>Bacteria</taxon>
        <taxon>Bacillati</taxon>
        <taxon>Actinomycetota</taxon>
        <taxon>Actinomycetes</taxon>
        <taxon>Streptosporangiales</taxon>
        <taxon>Streptosporangiaceae</taxon>
        <taxon>Acrocarpospora</taxon>
    </lineage>
</organism>
<reference evidence="7" key="1">
    <citation type="submission" date="2021-01" db="EMBL/GenBank/DDBJ databases">
        <title>Whole genome shotgun sequence of Acrocarpospora phusangensis NBRC 108782.</title>
        <authorList>
            <person name="Komaki H."/>
            <person name="Tamura T."/>
        </authorList>
    </citation>
    <scope>NUCLEOTIDE SEQUENCE</scope>
    <source>
        <strain evidence="7">NBRC 108782</strain>
    </source>
</reference>
<feature type="transmembrane region" description="Helical" evidence="6">
    <location>
        <begin position="287"/>
        <end position="307"/>
    </location>
</feature>
<dbReference type="GO" id="GO:0015648">
    <property type="term" value="F:lipid-linked peptidoglycan transporter activity"/>
    <property type="evidence" value="ECO:0007669"/>
    <property type="project" value="TreeGrafter"/>
</dbReference>
<dbReference type="InterPro" id="IPR001182">
    <property type="entry name" value="FtsW/RodA"/>
</dbReference>
<keyword evidence="8" id="KW-1185">Reference proteome</keyword>
<feature type="transmembrane region" description="Helical" evidence="6">
    <location>
        <begin position="64"/>
        <end position="82"/>
    </location>
</feature>
<dbReference type="AlphaFoldDB" id="A0A919USQ7"/>
<feature type="transmembrane region" description="Helical" evidence="6">
    <location>
        <begin position="199"/>
        <end position="218"/>
    </location>
</feature>
<keyword evidence="2 6" id="KW-0812">Transmembrane</keyword>
<dbReference type="PANTHER" id="PTHR30474">
    <property type="entry name" value="CELL CYCLE PROTEIN"/>
    <property type="match status" value="1"/>
</dbReference>
<dbReference type="GO" id="GO:0005886">
    <property type="term" value="C:plasma membrane"/>
    <property type="evidence" value="ECO:0007669"/>
    <property type="project" value="TreeGrafter"/>
</dbReference>
<keyword evidence="4 6" id="KW-1133">Transmembrane helix</keyword>
<proteinExistence type="predicted"/>
<evidence type="ECO:0000256" key="3">
    <source>
        <dbReference type="ARBA" id="ARBA00022960"/>
    </source>
</evidence>
<comment type="subcellular location">
    <subcellularLocation>
        <location evidence="1">Membrane</location>
        <topology evidence="1">Multi-pass membrane protein</topology>
    </subcellularLocation>
</comment>
<feature type="transmembrane region" description="Helical" evidence="6">
    <location>
        <begin position="351"/>
        <end position="371"/>
    </location>
</feature>
<keyword evidence="3" id="KW-0133">Cell shape</keyword>
<evidence type="ECO:0000313" key="7">
    <source>
        <dbReference type="EMBL" id="GIH29492.1"/>
    </source>
</evidence>
<sequence>MTIVRPMRPSPLGVRRPWAPERRGWAPERGGVDWPLAGIAVLLSVIGLLLVWSSGGAELARRQAVAVGLGLVAMAVLARLDLRVLRSLGAVFYLLAVVLLAAVLSLGDRVNGARSWLDLGLRFQPSELAKVVLVLVVAVPLGTVAHGESGPRARSVLAALGLAGLPIGLIMLQPDLGTALVFTATTAGAVLVSGAGKRLIAALALASAGAVAWLVMVARPYQIERLAVLFDPAGDPGGSGYTATQAKIAIGSGGLLGRGLFQGEQTAGGFVPEQHTDFIFTVAGEELGFAGCAAILLLLTALLWRGLRIAAASASPYGRVVAGAVVSWLAFQAFVNIGMTVGLMPITGLPLPFVSFGGSATIACMAAVGLLQSVRRTRSAIV</sequence>
<dbReference type="EMBL" id="BOOA01000130">
    <property type="protein sequence ID" value="GIH29492.1"/>
    <property type="molecule type" value="Genomic_DNA"/>
</dbReference>
<evidence type="ECO:0000256" key="5">
    <source>
        <dbReference type="ARBA" id="ARBA00023136"/>
    </source>
</evidence>
<dbReference type="Pfam" id="PF01098">
    <property type="entry name" value="FTSW_RODA_SPOVE"/>
    <property type="match status" value="1"/>
</dbReference>
<dbReference type="Proteomes" id="UP000640052">
    <property type="component" value="Unassembled WGS sequence"/>
</dbReference>